<keyword evidence="1" id="KW-1133">Transmembrane helix</keyword>
<feature type="transmembrane region" description="Helical" evidence="1">
    <location>
        <begin position="37"/>
        <end position="55"/>
    </location>
</feature>
<keyword evidence="1" id="KW-0812">Transmembrane</keyword>
<feature type="transmembrane region" description="Helical" evidence="1">
    <location>
        <begin position="137"/>
        <end position="156"/>
    </location>
</feature>
<gene>
    <name evidence="2" type="ORF">AVDCRST_MAG14-654</name>
</gene>
<evidence type="ECO:0000313" key="2">
    <source>
        <dbReference type="EMBL" id="CAA9448560.1"/>
    </source>
</evidence>
<reference evidence="2" key="1">
    <citation type="submission" date="2020-02" db="EMBL/GenBank/DDBJ databases">
        <authorList>
            <person name="Meier V. D."/>
        </authorList>
    </citation>
    <scope>NUCLEOTIDE SEQUENCE</scope>
    <source>
        <strain evidence="2">AVDCRST_MAG14</strain>
    </source>
</reference>
<organism evidence="2">
    <name type="scientific">uncultured Rubrobacteraceae bacterium</name>
    <dbReference type="NCBI Taxonomy" id="349277"/>
    <lineage>
        <taxon>Bacteria</taxon>
        <taxon>Bacillati</taxon>
        <taxon>Actinomycetota</taxon>
        <taxon>Rubrobacteria</taxon>
        <taxon>Rubrobacterales</taxon>
        <taxon>Rubrobacteraceae</taxon>
        <taxon>environmental samples</taxon>
    </lineage>
</organism>
<dbReference type="AlphaFoldDB" id="A0A6J4QN52"/>
<keyword evidence="1" id="KW-0472">Membrane</keyword>
<dbReference type="EMBL" id="CADCVG010000030">
    <property type="protein sequence ID" value="CAA9448560.1"/>
    <property type="molecule type" value="Genomic_DNA"/>
</dbReference>
<feature type="transmembrane region" description="Helical" evidence="1">
    <location>
        <begin position="109"/>
        <end position="130"/>
    </location>
</feature>
<sequence>MMDKQMWPRLGAASGMLFVALLLGGESLPLADVVPWELFGLILFVPFLGYLFAVLRQAEGGDGWLSATALGAGLVALAVKLASFAPFIAAREAGAGTQIEGALIAMNNASFILTLAPLGVMAAAASALIIRTGALPVWLGWAGAVTACALLVNSAFLNAEFGPAFILFLLWTVLTSAIMTRRAGAARTKGSTGPASVRPEPVR</sequence>
<evidence type="ECO:0000256" key="1">
    <source>
        <dbReference type="SAM" id="Phobius"/>
    </source>
</evidence>
<name>A0A6J4QN52_9ACTN</name>
<proteinExistence type="predicted"/>
<accession>A0A6J4QN52</accession>
<feature type="transmembrane region" description="Helical" evidence="1">
    <location>
        <begin position="67"/>
        <end position="89"/>
    </location>
</feature>
<protein>
    <submittedName>
        <fullName evidence="2">Uncharacterized protein</fullName>
    </submittedName>
</protein>
<feature type="transmembrane region" description="Helical" evidence="1">
    <location>
        <begin position="162"/>
        <end position="180"/>
    </location>
</feature>